<dbReference type="InterPro" id="IPR030564">
    <property type="entry name" value="Myotubularin"/>
</dbReference>
<evidence type="ECO:0000313" key="21">
    <source>
        <dbReference type="Proteomes" id="UP001378592"/>
    </source>
</evidence>
<evidence type="ECO:0000313" key="20">
    <source>
        <dbReference type="EMBL" id="KAK7789323.1"/>
    </source>
</evidence>
<dbReference type="InterPro" id="IPR029021">
    <property type="entry name" value="Prot-tyrosine_phosphatase-like"/>
</dbReference>
<comment type="caution">
    <text evidence="20">The sequence shown here is derived from an EMBL/GenBank/DDBJ whole genome shotgun (WGS) entry which is preliminary data.</text>
</comment>
<dbReference type="GO" id="GO:0004438">
    <property type="term" value="F:phosphatidylinositol-3-phosphate phosphatase activity"/>
    <property type="evidence" value="ECO:0007669"/>
    <property type="project" value="TreeGrafter"/>
</dbReference>
<dbReference type="Proteomes" id="UP001378592">
    <property type="component" value="Unassembled WGS sequence"/>
</dbReference>
<keyword evidence="21" id="KW-1185">Reference proteome</keyword>
<dbReference type="GO" id="GO:0052629">
    <property type="term" value="F:phosphatidylinositol-3,5-bisphosphate 3-phosphatase activity"/>
    <property type="evidence" value="ECO:0007669"/>
    <property type="project" value="UniProtKB-EC"/>
</dbReference>
<evidence type="ECO:0000256" key="5">
    <source>
        <dbReference type="ARBA" id="ARBA00012903"/>
    </source>
</evidence>
<dbReference type="PROSITE" id="PS00383">
    <property type="entry name" value="TYR_PHOSPHATASE_1"/>
    <property type="match status" value="1"/>
</dbReference>
<dbReference type="PROSITE" id="PS50056">
    <property type="entry name" value="TYR_PHOSPHATASE_2"/>
    <property type="match status" value="1"/>
</dbReference>
<evidence type="ECO:0000259" key="18">
    <source>
        <dbReference type="PROSITE" id="PS50178"/>
    </source>
</evidence>
<evidence type="ECO:0000259" key="19">
    <source>
        <dbReference type="PROSITE" id="PS51339"/>
    </source>
</evidence>
<dbReference type="PANTHER" id="PTHR10807:SF75">
    <property type="entry name" value="PHOSPHATIDYLINOSITOL-3-PHOSPHATE PHOSPHATASE"/>
    <property type="match status" value="1"/>
</dbReference>
<protein>
    <recommendedName>
        <fullName evidence="6">Lateral signaling target protein 2 homolog</fullName>
        <ecNumber evidence="5">3.1.3.95</ecNumber>
    </recommendedName>
    <alternativeName>
        <fullName evidence="12">Phosphatidylinositol-3,5-bisphosphate 3-phosphatase</fullName>
    </alternativeName>
</protein>
<feature type="domain" description="Myotubularin phosphatase" evidence="19">
    <location>
        <begin position="166"/>
        <end position="585"/>
    </location>
</feature>
<name>A0AAN9YW54_9ORTH</name>
<dbReference type="InterPro" id="IPR013083">
    <property type="entry name" value="Znf_RING/FYVE/PHD"/>
</dbReference>
<dbReference type="SUPFAM" id="SSF57903">
    <property type="entry name" value="FYVE/PHD zinc finger"/>
    <property type="match status" value="1"/>
</dbReference>
<dbReference type="SUPFAM" id="SSF52799">
    <property type="entry name" value="(Phosphotyrosine protein) phosphatases II"/>
    <property type="match status" value="1"/>
</dbReference>
<evidence type="ECO:0000256" key="15">
    <source>
        <dbReference type="PROSITE-ProRule" id="PRU00091"/>
    </source>
</evidence>
<evidence type="ECO:0000256" key="11">
    <source>
        <dbReference type="ARBA" id="ARBA00023136"/>
    </source>
</evidence>
<keyword evidence="8 15" id="KW-0863">Zinc-finger</keyword>
<evidence type="ECO:0000256" key="7">
    <source>
        <dbReference type="ARBA" id="ARBA00022723"/>
    </source>
</evidence>
<feature type="compositionally biased region" description="Acidic residues" evidence="16">
    <location>
        <begin position="681"/>
        <end position="690"/>
    </location>
</feature>
<dbReference type="InterPro" id="IPR010569">
    <property type="entry name" value="Myotubularin-like_Pase_dom"/>
</dbReference>
<dbReference type="GO" id="GO:0061952">
    <property type="term" value="P:midbody abscission"/>
    <property type="evidence" value="ECO:0007669"/>
    <property type="project" value="UniProtKB-ARBA"/>
</dbReference>
<sequence length="989" mass="107698">MEASGGTEQPSSLQSICHVRACEVFPKALLETEDECLKTPFMPLPGEAVSYLGRTTDGVLALSNYRMFVQRQDGAHQNVPLGLVETMEVRDIFHLHVFCKDARSLRLTFSTGELCMEWLRRLHTATAPPQSMEEMFAFAFFAWSSEEGSEEALARLGGGSTCHRANEEADVFRSELERLGFDVHCAWRVSTANTDHRLCPSYPRRLLVPACVSDETLEGAARFRSARRLPVVVWRHRGNGAVIARCSQPEVGWLGWRSSEDEDLLKAIADACAFDRGSRTMMEPLPTDCTEYPANVNELSPALGDPVSTSSNSMQHENKKVLIMDARSYTTAVANRARGGGCECQEYYPSCDITFMSLANIHSVRKSFHAVRQLCAAAPDTPNWLSLLEGSRWLHHMAGLMRAAVAVASAVAREGRPVLVHCSDGWDRTPQIVALAELLLDPHYRTIEGFEVLVEREWLSFGHKFGDRCGGQSVGADDPNERCPVFLQWLDCVHQVALQFPTAFEFAPAFLVRLARHTYSRLFGTFLCNSARERAHLRVHERTFSVWAFLRSAPHAFRNHLYTPHEQVLWPACHVRDLILWSDVYLGLGEAPPPSPAPAPAPGPPQSPQATLTVAPPVPPAGVLGKTRSCDNLLVDLPPPQQRRCSDPSLALDSVLQGLALTEPAAGDVSPRSSASSDGMMSDEDHDEESLTTRADITVAGDSSTDTLVPSTIPPPEVEEPVIRGIGAQSGSSDSRYSTPPPYLRTPSTTATTPPGPCDSMRIGSNTTGLDLDGLAPLRSDVQLRLRQILAEHRAREEALQRELHTTRLALVQQVCHHCNHGGGERPDDAGSLAESVCSGEQPSAGESLPTSDVSWEALEEREAGGGGPTLWVPDHAAARCMGCGTEFWLGRRRHHCRNCGKVFCADCSENALPVPREQLYEPVRVCASCFSLLHHDPRITAAAAPRLMAPVVPDLCKQLAPSPAAAAVVVAAAGVGHKSAAVVTAAST</sequence>
<evidence type="ECO:0000256" key="6">
    <source>
        <dbReference type="ARBA" id="ARBA00019870"/>
    </source>
</evidence>
<dbReference type="SMART" id="SM00064">
    <property type="entry name" value="FYVE"/>
    <property type="match status" value="1"/>
</dbReference>
<dbReference type="Gene3D" id="3.90.190.10">
    <property type="entry name" value="Protein tyrosine phosphatase superfamily"/>
    <property type="match status" value="1"/>
</dbReference>
<dbReference type="GO" id="GO:0046474">
    <property type="term" value="P:glycerophospholipid biosynthetic process"/>
    <property type="evidence" value="ECO:0007669"/>
    <property type="project" value="UniProtKB-ARBA"/>
</dbReference>
<keyword evidence="9" id="KW-0378">Hydrolase</keyword>
<accession>A0AAN9YW54</accession>
<feature type="compositionally biased region" description="Polar residues" evidence="16">
    <location>
        <begin position="701"/>
        <end position="710"/>
    </location>
</feature>
<keyword evidence="11" id="KW-0472">Membrane</keyword>
<feature type="region of interest" description="Disordered" evidence="16">
    <location>
        <begin position="592"/>
        <end position="620"/>
    </location>
</feature>
<evidence type="ECO:0000256" key="8">
    <source>
        <dbReference type="ARBA" id="ARBA00022771"/>
    </source>
</evidence>
<dbReference type="Pfam" id="PF06602">
    <property type="entry name" value="Myotub-related"/>
    <property type="match status" value="1"/>
</dbReference>
<dbReference type="AlphaFoldDB" id="A0AAN9YW54"/>
<dbReference type="GO" id="GO:0060090">
    <property type="term" value="F:molecular adaptor activity"/>
    <property type="evidence" value="ECO:0007669"/>
    <property type="project" value="UniProtKB-ARBA"/>
</dbReference>
<dbReference type="GO" id="GO:0019903">
    <property type="term" value="F:protein phosphatase binding"/>
    <property type="evidence" value="ECO:0007669"/>
    <property type="project" value="TreeGrafter"/>
</dbReference>
<feature type="active site" description="Phosphocysteine intermediate" evidence="13">
    <location>
        <position position="422"/>
    </location>
</feature>
<feature type="region of interest" description="Disordered" evidence="16">
    <location>
        <begin position="662"/>
        <end position="765"/>
    </location>
</feature>
<dbReference type="InterPro" id="IPR000387">
    <property type="entry name" value="Tyr_Pase_dom"/>
</dbReference>
<dbReference type="CDD" id="cd15733">
    <property type="entry name" value="FYVE_MTMR4"/>
    <property type="match status" value="1"/>
</dbReference>
<feature type="domain" description="Tyrosine specific protein phosphatases" evidence="17">
    <location>
        <begin position="398"/>
        <end position="435"/>
    </location>
</feature>
<feature type="compositionally biased region" description="Low complexity" evidence="16">
    <location>
        <begin position="608"/>
        <end position="620"/>
    </location>
</feature>
<feature type="compositionally biased region" description="Pro residues" evidence="16">
    <location>
        <begin position="592"/>
        <end position="607"/>
    </location>
</feature>
<feature type="compositionally biased region" description="Polar residues" evidence="16">
    <location>
        <begin position="729"/>
        <end position="738"/>
    </location>
</feature>
<dbReference type="SUPFAM" id="SSF50729">
    <property type="entry name" value="PH domain-like"/>
    <property type="match status" value="1"/>
</dbReference>
<dbReference type="InterPro" id="IPR011011">
    <property type="entry name" value="Znf_FYVE_PHD"/>
</dbReference>
<dbReference type="PANTHER" id="PTHR10807">
    <property type="entry name" value="MYOTUBULARIN-RELATED"/>
    <property type="match status" value="1"/>
</dbReference>
<dbReference type="GO" id="GO:0005829">
    <property type="term" value="C:cytosol"/>
    <property type="evidence" value="ECO:0007669"/>
    <property type="project" value="UniProtKB-ARBA"/>
</dbReference>
<dbReference type="InterPro" id="IPR046978">
    <property type="entry name" value="MTMR4_FYVE"/>
</dbReference>
<feature type="binding site" evidence="14">
    <location>
        <begin position="360"/>
        <end position="361"/>
    </location>
    <ligand>
        <name>substrate</name>
    </ligand>
</feature>
<evidence type="ECO:0000256" key="16">
    <source>
        <dbReference type="SAM" id="MobiDB-lite"/>
    </source>
</evidence>
<dbReference type="GO" id="GO:0008270">
    <property type="term" value="F:zinc ion binding"/>
    <property type="evidence" value="ECO:0007669"/>
    <property type="project" value="UniProtKB-KW"/>
</dbReference>
<evidence type="ECO:0000256" key="14">
    <source>
        <dbReference type="PIRSR" id="PIRSR630564-2"/>
    </source>
</evidence>
<evidence type="ECO:0000256" key="3">
    <source>
        <dbReference type="ARBA" id="ARBA00007471"/>
    </source>
</evidence>
<dbReference type="GO" id="GO:0012505">
    <property type="term" value="C:endomembrane system"/>
    <property type="evidence" value="ECO:0007669"/>
    <property type="project" value="UniProtKB-SubCell"/>
</dbReference>
<gene>
    <name evidence="20" type="ORF">R5R35_009192</name>
</gene>
<dbReference type="InterPro" id="IPR017455">
    <property type="entry name" value="Znf_FYVE-rel"/>
</dbReference>
<comment type="similarity">
    <text evidence="3">Belongs to the protein-tyrosine phosphatase family. Non-receptor class myotubularin subfamily.</text>
</comment>
<keyword evidence="10" id="KW-0862">Zinc</keyword>
<evidence type="ECO:0000256" key="13">
    <source>
        <dbReference type="PIRSR" id="PIRSR630564-1"/>
    </source>
</evidence>
<dbReference type="Pfam" id="PF01363">
    <property type="entry name" value="FYVE"/>
    <property type="match status" value="1"/>
</dbReference>
<dbReference type="PROSITE" id="PS50178">
    <property type="entry name" value="ZF_FYVE"/>
    <property type="match status" value="1"/>
</dbReference>
<dbReference type="PROSITE" id="PS51339">
    <property type="entry name" value="PPASE_MYOTUBULARIN"/>
    <property type="match status" value="1"/>
</dbReference>
<evidence type="ECO:0000256" key="4">
    <source>
        <dbReference type="ARBA" id="ARBA00008755"/>
    </source>
</evidence>
<organism evidence="20 21">
    <name type="scientific">Gryllus longicercus</name>
    <dbReference type="NCBI Taxonomy" id="2509291"/>
    <lineage>
        <taxon>Eukaryota</taxon>
        <taxon>Metazoa</taxon>
        <taxon>Ecdysozoa</taxon>
        <taxon>Arthropoda</taxon>
        <taxon>Hexapoda</taxon>
        <taxon>Insecta</taxon>
        <taxon>Pterygota</taxon>
        <taxon>Neoptera</taxon>
        <taxon>Polyneoptera</taxon>
        <taxon>Orthoptera</taxon>
        <taxon>Ensifera</taxon>
        <taxon>Gryllidea</taxon>
        <taxon>Grylloidea</taxon>
        <taxon>Gryllidae</taxon>
        <taxon>Gryllinae</taxon>
        <taxon>Gryllus</taxon>
    </lineage>
</organism>
<feature type="binding site" evidence="14">
    <location>
        <begin position="422"/>
        <end position="428"/>
    </location>
    <ligand>
        <name>substrate</name>
    </ligand>
</feature>
<dbReference type="GO" id="GO:0046856">
    <property type="term" value="P:phosphatidylinositol dephosphorylation"/>
    <property type="evidence" value="ECO:0007669"/>
    <property type="project" value="UniProtKB-ARBA"/>
</dbReference>
<proteinExistence type="inferred from homology"/>
<evidence type="ECO:0000256" key="2">
    <source>
        <dbReference type="ARBA" id="ARBA00004184"/>
    </source>
</evidence>
<keyword evidence="7" id="KW-0479">Metal-binding</keyword>
<dbReference type="EMBL" id="JAZDUA010000784">
    <property type="protein sequence ID" value="KAK7789323.1"/>
    <property type="molecule type" value="Genomic_DNA"/>
</dbReference>
<dbReference type="GO" id="GO:0016020">
    <property type="term" value="C:membrane"/>
    <property type="evidence" value="ECO:0007669"/>
    <property type="project" value="UniProtKB-ARBA"/>
</dbReference>
<evidence type="ECO:0000259" key="17">
    <source>
        <dbReference type="PROSITE" id="PS50056"/>
    </source>
</evidence>
<dbReference type="GO" id="GO:0004721">
    <property type="term" value="F:phosphoprotein phosphatase activity"/>
    <property type="evidence" value="ECO:0007669"/>
    <property type="project" value="UniProtKB-ARBA"/>
</dbReference>
<evidence type="ECO:0000256" key="9">
    <source>
        <dbReference type="ARBA" id="ARBA00022801"/>
    </source>
</evidence>
<feature type="region of interest" description="Disordered" evidence="16">
    <location>
        <begin position="823"/>
        <end position="852"/>
    </location>
</feature>
<comment type="similarity">
    <text evidence="4">Belongs to the lst-2 family.</text>
</comment>
<evidence type="ECO:0000256" key="10">
    <source>
        <dbReference type="ARBA" id="ARBA00022833"/>
    </source>
</evidence>
<dbReference type="GO" id="GO:0010506">
    <property type="term" value="P:regulation of autophagy"/>
    <property type="evidence" value="ECO:0007669"/>
    <property type="project" value="TreeGrafter"/>
</dbReference>
<comment type="function">
    <text evidence="1">Negative regulator of epidermal growth factor receptor (EGFR) signaling.</text>
</comment>
<evidence type="ECO:0000256" key="12">
    <source>
        <dbReference type="ARBA" id="ARBA00032571"/>
    </source>
</evidence>
<dbReference type="Gene3D" id="3.30.40.10">
    <property type="entry name" value="Zinc/RING finger domain, C3HC4 (zinc finger)"/>
    <property type="match status" value="1"/>
</dbReference>
<dbReference type="FunFam" id="3.30.40.10:FF:000073">
    <property type="entry name" value="myotubularin-related protein 4 isoform X2"/>
    <property type="match status" value="1"/>
</dbReference>
<comment type="subcellular location">
    <subcellularLocation>
        <location evidence="2">Endomembrane system</location>
        <topology evidence="2">Peripheral membrane protein</topology>
    </subcellularLocation>
</comment>
<feature type="domain" description="FYVE-type" evidence="18">
    <location>
        <begin position="875"/>
        <end position="935"/>
    </location>
</feature>
<reference evidence="20 21" key="1">
    <citation type="submission" date="2024-03" db="EMBL/GenBank/DDBJ databases">
        <title>The genome assembly and annotation of the cricket Gryllus longicercus Weissman &amp; Gray.</title>
        <authorList>
            <person name="Szrajer S."/>
            <person name="Gray D."/>
            <person name="Ylla G."/>
        </authorList>
    </citation>
    <scope>NUCLEOTIDE SEQUENCE [LARGE SCALE GENOMIC DNA]</scope>
    <source>
        <strain evidence="20">DAG 2021-001</strain>
        <tissue evidence="20">Whole body minus gut</tissue>
    </source>
</reference>
<dbReference type="InterPro" id="IPR000306">
    <property type="entry name" value="Znf_FYVE"/>
</dbReference>
<dbReference type="InterPro" id="IPR016130">
    <property type="entry name" value="Tyr_Pase_AS"/>
</dbReference>
<dbReference type="EC" id="3.1.3.95" evidence="5"/>
<evidence type="ECO:0000256" key="1">
    <source>
        <dbReference type="ARBA" id="ARBA00003580"/>
    </source>
</evidence>